<dbReference type="GeneID" id="96900715"/>
<dbReference type="SMART" id="SM00175">
    <property type="entry name" value="RAB"/>
    <property type="match status" value="1"/>
</dbReference>
<dbReference type="KEGG" id="ncs:NCAS_0A06780"/>
<reference evidence="3 4" key="1">
    <citation type="journal article" date="2011" name="Proc. Natl. Acad. Sci. U.S.A.">
        <title>Evolutionary erosion of yeast sex chromosomes by mating-type switching accidents.</title>
        <authorList>
            <person name="Gordon J.L."/>
            <person name="Armisen D."/>
            <person name="Proux-Wera E."/>
            <person name="Oheigeartaigh S.S."/>
            <person name="Byrne K.P."/>
            <person name="Wolfe K.H."/>
        </authorList>
    </citation>
    <scope>NUCLEOTIDE SEQUENCE [LARGE SCALE GENOMIC DNA]</scope>
    <source>
        <strain evidence="4">ATCC 76901 / BCRC 22586 / CBS 4309 / NBRC 1992 / NRRL Y-12630</strain>
    </source>
</reference>
<dbReference type="SMART" id="SM00173">
    <property type="entry name" value="RAS"/>
    <property type="match status" value="1"/>
</dbReference>
<feature type="region of interest" description="Disordered" evidence="2">
    <location>
        <begin position="346"/>
        <end position="367"/>
    </location>
</feature>
<reference key="2">
    <citation type="submission" date="2011-08" db="EMBL/GenBank/DDBJ databases">
        <title>Genome sequence of Naumovozyma castellii.</title>
        <authorList>
            <person name="Gordon J.L."/>
            <person name="Armisen D."/>
            <person name="Proux-Wera E."/>
            <person name="OhEigeartaigh S.S."/>
            <person name="Byrne K.P."/>
            <person name="Wolfe K.H."/>
        </authorList>
    </citation>
    <scope>NUCLEOTIDE SEQUENCE</scope>
    <source>
        <strain>Type strain:CBS 4309</strain>
    </source>
</reference>
<dbReference type="InterPro" id="IPR001806">
    <property type="entry name" value="Small_GTPase"/>
</dbReference>
<feature type="compositionally biased region" description="Basic and acidic residues" evidence="2">
    <location>
        <begin position="293"/>
        <end position="308"/>
    </location>
</feature>
<feature type="compositionally biased region" description="Polar residues" evidence="2">
    <location>
        <begin position="346"/>
        <end position="360"/>
    </location>
</feature>
<dbReference type="FunCoup" id="G0V6Y8">
    <property type="interactions" value="148"/>
</dbReference>
<dbReference type="InParanoid" id="G0V6Y8"/>
<dbReference type="AlphaFoldDB" id="G0V6Y8"/>
<name>G0V6Y8_NAUCA</name>
<dbReference type="RefSeq" id="XP_003673617.1">
    <property type="nucleotide sequence ID" value="XM_003673569.1"/>
</dbReference>
<gene>
    <name evidence="3" type="primary">NCAS0A06780</name>
    <name evidence="3" type="ordered locus">NCAS_0A06780</name>
</gene>
<dbReference type="Pfam" id="PF00071">
    <property type="entry name" value="Ras"/>
    <property type="match status" value="1"/>
</dbReference>
<protein>
    <submittedName>
        <fullName evidence="3">Uncharacterized protein</fullName>
    </submittedName>
</protein>
<dbReference type="PRINTS" id="PR00449">
    <property type="entry name" value="RASTRNSFRMNG"/>
</dbReference>
<dbReference type="EMBL" id="HE576752">
    <property type="protein sequence ID" value="CCC67236.1"/>
    <property type="molecule type" value="Genomic_DNA"/>
</dbReference>
<dbReference type="eggNOG" id="KOG0093">
    <property type="taxonomic scope" value="Eukaryota"/>
</dbReference>
<dbReference type="PANTHER" id="PTHR47978">
    <property type="match status" value="1"/>
</dbReference>
<proteinExistence type="predicted"/>
<evidence type="ECO:0000256" key="1">
    <source>
        <dbReference type="ARBA" id="ARBA00022741"/>
    </source>
</evidence>
<dbReference type="InterPro" id="IPR027417">
    <property type="entry name" value="P-loop_NTPase"/>
</dbReference>
<dbReference type="HOGENOM" id="CLU_069657_0_0_1"/>
<evidence type="ECO:0000313" key="3">
    <source>
        <dbReference type="EMBL" id="CCC67236.1"/>
    </source>
</evidence>
<dbReference type="SUPFAM" id="SSF52540">
    <property type="entry name" value="P-loop containing nucleoside triphosphate hydrolases"/>
    <property type="match status" value="1"/>
</dbReference>
<dbReference type="GO" id="GO:0003924">
    <property type="term" value="F:GTPase activity"/>
    <property type="evidence" value="ECO:0007669"/>
    <property type="project" value="InterPro"/>
</dbReference>
<feature type="region of interest" description="Disordered" evidence="2">
    <location>
        <begin position="293"/>
        <end position="326"/>
    </location>
</feature>
<evidence type="ECO:0000256" key="2">
    <source>
        <dbReference type="SAM" id="MobiDB-lite"/>
    </source>
</evidence>
<keyword evidence="1" id="KW-0547">Nucleotide-binding</keyword>
<dbReference type="PROSITE" id="PS51421">
    <property type="entry name" value="RAS"/>
    <property type="match status" value="1"/>
</dbReference>
<evidence type="ECO:0000313" key="4">
    <source>
        <dbReference type="Proteomes" id="UP000001640"/>
    </source>
</evidence>
<organism evidence="3 4">
    <name type="scientific">Naumovozyma castellii</name>
    <name type="common">Yeast</name>
    <name type="synonym">Saccharomyces castellii</name>
    <dbReference type="NCBI Taxonomy" id="27288"/>
    <lineage>
        <taxon>Eukaryota</taxon>
        <taxon>Fungi</taxon>
        <taxon>Dikarya</taxon>
        <taxon>Ascomycota</taxon>
        <taxon>Saccharomycotina</taxon>
        <taxon>Saccharomycetes</taxon>
        <taxon>Saccharomycetales</taxon>
        <taxon>Saccharomycetaceae</taxon>
        <taxon>Naumovozyma</taxon>
    </lineage>
</organism>
<dbReference type="OrthoDB" id="25896at2759"/>
<dbReference type="STRING" id="1064592.G0V6Y8"/>
<sequence length="393" mass="45514">MSTLLLFDFESKPIPMCYDLNRSRITIMGDNQSGKTSLIFRWLKNMYQIIEDGAYQEDIYHKNVNFHNLLDDLIRESPERRDDKLMEHLLKNDDGFLIKDTDLRDYFLKINKRISESDLPEEVQHVKRHHRYEFEKKKLLMKRCATLDVEILDSQAIETADFSELTSAQIKQSDAFILCFDCTNRDSFNDLRTYQRRIERARGIDDKVPVIICCTKVDVMSERKVDLEDVQDFINKAGLSMANDYFEVSSKHDINTQALLNNTLLKIESYKFEERKRMHSSLSNENFGCSEKYNNEKLERDSRDKSSDEMEDSTSTSSGDRIMPGDKGELVEKKITSFGVSMSNFSKTRQNRTRTVTNAPDLSGTVDSDQKITTITTSTTSPDKKDTTCCVIC</sequence>
<dbReference type="OMA" id="IPRCFDL"/>
<dbReference type="GO" id="GO:0005525">
    <property type="term" value="F:GTP binding"/>
    <property type="evidence" value="ECO:0007669"/>
    <property type="project" value="InterPro"/>
</dbReference>
<dbReference type="Proteomes" id="UP000001640">
    <property type="component" value="Chromosome 1"/>
</dbReference>
<dbReference type="PROSITE" id="PS51419">
    <property type="entry name" value="RAB"/>
    <property type="match status" value="1"/>
</dbReference>
<dbReference type="Gene3D" id="3.40.50.300">
    <property type="entry name" value="P-loop containing nucleotide triphosphate hydrolases"/>
    <property type="match status" value="1"/>
</dbReference>
<accession>G0V6Y8</accession>
<keyword evidence="4" id="KW-1185">Reference proteome</keyword>